<dbReference type="Gene3D" id="3.40.50.720">
    <property type="entry name" value="NAD(P)-binding Rossmann-like Domain"/>
    <property type="match status" value="1"/>
</dbReference>
<proteinExistence type="inferred from homology"/>
<feature type="compositionally biased region" description="Acidic residues" evidence="11">
    <location>
        <begin position="636"/>
        <end position="660"/>
    </location>
</feature>
<dbReference type="InterPro" id="IPR042522">
    <property type="entry name" value="Atg7_N_1"/>
</dbReference>
<protein>
    <recommendedName>
        <fullName evidence="3 10">Ubiquitin-like modifier-activating enzyme ATG7</fullName>
    </recommendedName>
    <alternativeName>
        <fullName evidence="10">Autophagy-related protein 7</fullName>
    </alternativeName>
</protein>
<evidence type="ECO:0000256" key="9">
    <source>
        <dbReference type="ARBA" id="ARBA00024930"/>
    </source>
</evidence>
<evidence type="ECO:0000256" key="10">
    <source>
        <dbReference type="RuleBase" id="RU366022"/>
    </source>
</evidence>
<accession>A0ABP0ZI13</accession>
<evidence type="ECO:0000256" key="2">
    <source>
        <dbReference type="ARBA" id="ARBA00011738"/>
    </source>
</evidence>
<keyword evidence="7 10" id="KW-0653">Protein transport</keyword>
<feature type="domain" description="THIF-type NAD/FAD binding fold" evidence="12">
    <location>
        <begin position="311"/>
        <end position="548"/>
    </location>
</feature>
<dbReference type="InterPro" id="IPR032197">
    <property type="entry name" value="Atg7_N"/>
</dbReference>
<organism evidence="14 15">
    <name type="scientific">Lodderomyces beijingensis</name>
    <dbReference type="NCBI Taxonomy" id="1775926"/>
    <lineage>
        <taxon>Eukaryota</taxon>
        <taxon>Fungi</taxon>
        <taxon>Dikarya</taxon>
        <taxon>Ascomycota</taxon>
        <taxon>Saccharomycotina</taxon>
        <taxon>Pichiomycetes</taxon>
        <taxon>Debaryomycetaceae</taxon>
        <taxon>Candida/Lodderomyces clade</taxon>
        <taxon>Lodderomyces</taxon>
    </lineage>
</organism>
<evidence type="ECO:0000256" key="5">
    <source>
        <dbReference type="ARBA" id="ARBA00022490"/>
    </source>
</evidence>
<sequence length="660" mass="74198">MASDPPSLRFTPLQSFVESSFFTQLAHLKLEKYKLDDSTREICGFQSPPSKLNKFDDKPILRLDDRSFATGTKTEAETETETDSNAGAWSLVGSLTNVNTIEEFKAINKQDLLNQWGRSMAESMQNTTKFDYDTFNRFSMISFSDLKKYKFYYWVAFPTLQSSWEITRKSSVDEDLLKLIISEASGEAEAKGQFYQLSDNKLLDSFSQDKDLSCFVFFDSCLSSDRRPSAQLKNYLYFLAYKGIKNIRLVVYRNNYSSFSLDLQLMDLPQDLKIVGWERTSQGKLGPKLADLSQLSNPRQLASQAVDLNLRLMRWRIAPELELDVIKNQKVLLLGAGTLGSYVARALLGWGVRDISIVDSGRVSYSNPVRQSLFNFEDCFSEHGRGGVKATTAADNLKRIFPGVDAKGFELEVPMIGHPITDEETQAAQYQNLNRLFDESDVVFLLMDSRESRWLPTVMGAAKGKTVINAALGFDSYLVMRHGSVQQDQGSRLGCYFCNDIVAPEDSLSDRTLDQMCTVTRPGGALVASSLAVELLVSLLQHPDKQNAKHDGSSKFGATPHQIRGFLHSFTQSKFHAPNYAHCAACSTKVIAEYKQRGWQFVKQCLNEAGYLEDLSGLKQVQEEAELAARQLLSELELDEGDGDDEDENKGEDEDEEWIS</sequence>
<comment type="function">
    <text evidence="9">E1-like activating enzyme involved in the 2 ubiquitin-like systems required for cytoplasm to vacuole transport (Cvt) and autophagy. Activates ATG12 for its conjugation with ATG5 and ATG8 for its conjugation with phosphatidylethanolamine. Both systems are needed for the ATG8 association to Cvt vesicles and autophagosomes membranes. Autophagy is essential for maintenance of amino acid levels and protein synthesis under nitrogen starvation. Required for selective autophagic degradation of the nucleus (nucleophagy) as well as for mitophagy which contributes to regulate mitochondrial quantity and quality by eliminating the mitochondria to a basal level to fulfill cellular energy requirements and preventing excess ROS production. Plays a role in the regulation of filamentous growth and chronological longevity.</text>
</comment>
<evidence type="ECO:0000259" key="12">
    <source>
        <dbReference type="Pfam" id="PF00899"/>
    </source>
</evidence>
<evidence type="ECO:0000256" key="3">
    <source>
        <dbReference type="ARBA" id="ARBA00017647"/>
    </source>
</evidence>
<comment type="subunit">
    <text evidence="2 10">Homodimer.</text>
</comment>
<dbReference type="PANTHER" id="PTHR10953">
    <property type="entry name" value="UBIQUITIN-ACTIVATING ENZYME E1"/>
    <property type="match status" value="1"/>
</dbReference>
<dbReference type="InterPro" id="IPR035985">
    <property type="entry name" value="Ubiquitin-activating_enz"/>
</dbReference>
<evidence type="ECO:0000313" key="14">
    <source>
        <dbReference type="EMBL" id="CAK9437365.1"/>
    </source>
</evidence>
<evidence type="ECO:0000256" key="7">
    <source>
        <dbReference type="ARBA" id="ARBA00022927"/>
    </source>
</evidence>
<name>A0ABP0ZI13_9ASCO</name>
<keyword evidence="8 10" id="KW-0072">Autophagy</keyword>
<dbReference type="Pfam" id="PF16420">
    <property type="entry name" value="ATG7_N"/>
    <property type="match status" value="1"/>
</dbReference>
<dbReference type="GeneID" id="92206939"/>
<dbReference type="SUPFAM" id="SSF69572">
    <property type="entry name" value="Activating enzymes of the ubiquitin-like proteins"/>
    <property type="match status" value="1"/>
</dbReference>
<feature type="region of interest" description="Disordered" evidence="11">
    <location>
        <begin position="635"/>
        <end position="660"/>
    </location>
</feature>
<comment type="similarity">
    <text evidence="1 10">Belongs to the ATG7 family.</text>
</comment>
<keyword evidence="6 10" id="KW-0833">Ubl conjugation pathway</keyword>
<reference evidence="14 15" key="1">
    <citation type="submission" date="2024-03" db="EMBL/GenBank/DDBJ databases">
        <authorList>
            <person name="Brejova B."/>
        </authorList>
    </citation>
    <scope>NUCLEOTIDE SEQUENCE [LARGE SCALE GENOMIC DNA]</scope>
    <source>
        <strain evidence="14 15">CBS 14171</strain>
    </source>
</reference>
<dbReference type="PANTHER" id="PTHR10953:SF3">
    <property type="entry name" value="UBIQUITIN-LIKE MODIFIER-ACTIVATING ENZYME ATG7"/>
    <property type="match status" value="1"/>
</dbReference>
<dbReference type="NCBIfam" id="TIGR01381">
    <property type="entry name" value="E1_like_apg7"/>
    <property type="match status" value="1"/>
</dbReference>
<dbReference type="Pfam" id="PF00899">
    <property type="entry name" value="ThiF"/>
    <property type="match status" value="1"/>
</dbReference>
<feature type="domain" description="Ubiquitin-like modifier-activating enzyme Atg7 N-terminal" evidence="13">
    <location>
        <begin position="8"/>
        <end position="294"/>
    </location>
</feature>
<dbReference type="InterPro" id="IPR045886">
    <property type="entry name" value="ThiF/MoeB/HesA"/>
</dbReference>
<evidence type="ECO:0000256" key="1">
    <source>
        <dbReference type="ARBA" id="ARBA00010931"/>
    </source>
</evidence>
<dbReference type="InterPro" id="IPR000594">
    <property type="entry name" value="ThiF_NAD_FAD-bd"/>
</dbReference>
<dbReference type="EMBL" id="OZ022406">
    <property type="protein sequence ID" value="CAK9437365.1"/>
    <property type="molecule type" value="Genomic_DNA"/>
</dbReference>
<evidence type="ECO:0000313" key="15">
    <source>
        <dbReference type="Proteomes" id="UP001497383"/>
    </source>
</evidence>
<evidence type="ECO:0000256" key="8">
    <source>
        <dbReference type="ARBA" id="ARBA00023006"/>
    </source>
</evidence>
<dbReference type="Gene3D" id="3.40.140.70">
    <property type="entry name" value="Ubiquitin-like modifier-activating enzyme ATG7 N-terminal domain"/>
    <property type="match status" value="1"/>
</dbReference>
<keyword evidence="15" id="KW-1185">Reference proteome</keyword>
<evidence type="ECO:0000256" key="4">
    <source>
        <dbReference type="ARBA" id="ARBA00022448"/>
    </source>
</evidence>
<gene>
    <name evidence="14" type="ORF">LODBEIA_P17430</name>
</gene>
<dbReference type="InterPro" id="IPR006285">
    <property type="entry name" value="Atg7"/>
</dbReference>
<evidence type="ECO:0000256" key="11">
    <source>
        <dbReference type="SAM" id="MobiDB-lite"/>
    </source>
</evidence>
<dbReference type="Proteomes" id="UP001497383">
    <property type="component" value="Chromosome 2"/>
</dbReference>
<keyword evidence="5 10" id="KW-0963">Cytoplasm</keyword>
<comment type="subcellular location">
    <subcellularLocation>
        <location evidence="10">Cytoplasm</location>
    </subcellularLocation>
    <subcellularLocation>
        <location evidence="10">Preautophagosomal structure</location>
    </subcellularLocation>
</comment>
<evidence type="ECO:0000259" key="13">
    <source>
        <dbReference type="Pfam" id="PF16420"/>
    </source>
</evidence>
<dbReference type="InterPro" id="IPR042523">
    <property type="entry name" value="Atg7_N_2"/>
</dbReference>
<dbReference type="Gene3D" id="3.40.140.100">
    <property type="entry name" value="Ubiquitin-like modifier-activating enzyme ATG7 C-terminal domain"/>
    <property type="match status" value="1"/>
</dbReference>
<keyword evidence="4 10" id="KW-0813">Transport</keyword>
<dbReference type="RefSeq" id="XP_066828681.1">
    <property type="nucleotide sequence ID" value="XM_066971665.1"/>
</dbReference>
<evidence type="ECO:0000256" key="6">
    <source>
        <dbReference type="ARBA" id="ARBA00022786"/>
    </source>
</evidence>